<accession>A0ABR7KXR0</accession>
<comment type="caution">
    <text evidence="2">The sequence shown here is derived from an EMBL/GenBank/DDBJ whole genome shotgun (WGS) entry which is preliminary data.</text>
</comment>
<proteinExistence type="predicted"/>
<keyword evidence="3" id="KW-1185">Reference proteome</keyword>
<dbReference type="InterPro" id="IPR013783">
    <property type="entry name" value="Ig-like_fold"/>
</dbReference>
<sequence>MKKILLLMLLLGIIIDIKAQVNKVYSIDYTISANIPADAFICSSLPSSLHAQGLIGQTHYFDKSSPNTNPPDFITSINDIFYQTEIPTTISYESNVSNGDASMLYLGSNDGAYTTNLCGVVAGTSWHVNINELTFKPINIGNNVLCGTENVTLNIPTYPDGVYTLQATNDPSNSASWQSISLLTTNTVTFNQDLLPATIIKGVPTYFRIKGAYQSFQIESDVSNSITFYPSFPTPQTKNPIAPLCANGNGSISLSDFKYDDGTVYNGGENLSLVIQKIGDIPGAPIIFTSSSLVVPGLAPGNYKGQINSGSANCTSEFTFTIPNAPPPITASIAGQNPDCSTGTGIITATGGGGTPPYQYSINGGTTYQASNVFTGLTAGSYTVKIIDANGCSPATSNAVVISVPTAVNTVLNNKTNPTGFGLSNGQIILSANGGTGTGYTYAINGGSYTASDTFSGLVAGTYSLTARDNKGCESLPLSVTLAEPTQLGLAISTKTNNICFGGSIGSVEVTASGGTSPYDYSINGGSYQTSNSFNNLTAGNYTLSVKDNNGNIANVNANILQPSSISASITGQNPNCAIGGGIITATANGGTPPYSYALNGGTYVSSNVFTNLAAGTYTVSVTDSKNCSAAISNSVVITLPNPVNVSLSFKNDPTGFNTNDGQIAVIGSGGNGAGFTYSIDGANYVSSGTFTGLPAGTYSLLAKDGNGCASTVLSVTLNQPNQFSINVNSKVDNTCFGGNTGSVTVSASSGTAPYQYEINGGGYQSSNNFTGLIAGNYTLNAKDANDYEVSTVVTIIQPQAITASIVGQNPNCNSGTGTITATAGGGVAPYQYSLNGGIYQSSNLFSGLNNGNYTVTVIDANNCVLKTNNTVNIAIPNAVVSVLGFQNNPTVVGASDGQIVVSATGGSNSGYVFSINGSAYNPSGTFSGLPNGTYLITAKDGNGCVSNQLSITLNSSTQLTLNVTSKIDNSCYGDLSGSVAVLANGGTSPYQYRFNGGVYQSSGSFTGLVAGNYTITVKDATNTTIDVAVNIAQPAQISANIVKVDASCFGGTGSIIINNPTGGSGSGYTYSSNGGTSYQISNIFNLPQGNYLVKIKDGSGCVSVNNNIVVGQPASAVQATVVTQDVKCNGFSSGVVIISASGGSGGYIYSKDNWASSNATGVFTGLLAGQYEFKIKDQADCATSLSVLVKQPPQLVLNIDGKTDATCFGGTGTINVSATGGEGNIAYSSNPSLPFSNGVFSGAVAGTYEIKIIDDNGCIKFANVTIGQPNQLIASAAVTAVTCHSSADGKVVLSVSGGTGTYVYGIKSSGLYASTNTFSGLTAGHYVFSIKDQNGCMVDVNADVLQPDDILLNVSNKQNVLCNGANNGSFVVNATGGNGSYTYKLNGVDQGLINSFNNLASGNYVVRVTDGNGCYKELTEAITEPMTLNLALINKADIKCFGSNTGEISVSASGGVAPFQYALNGGSFQANSTFTSLLSGNYVVQVKDVNLCLQTLNITLTESQKLVASITKQDVKCFGDASGSITINVLGGEAPYQYSVNGSSFQLSNTFSNLIAGNYNLVVRDKNNCQISDQVSVINIAPKLVLQVSAVSPTTCNGVGSISVSSVNGGVQPYLYSIDGNNYSSNQNFTGLVAGQYTVFVKDNNGCITSETKTISVPAGISAQLLTTDVSCFSGNNGNIVVNNTVGGNGNYSYSLNGGSFQVSNNFSGLVAGNYSLVVKDNPNSCQYTLNISITEPSKLNLELKSQKNISCNGQNNGKIEVLANGGTSSYQYSIDGGITYTTSGIFSSLIAKNYNVWVKDAHNCTENINVLLTEPALLALSLSSKSDVTCFGTKNGSLVVNPLGGTQPYQYSINGGTQQSSNHFENLAGGNYLINLIDANGCSTNLNVVINENSILGLSINSFKNLSCNASSTGEISVVSTGGSGIYQYSINNGAYQASAIFKNLSAGNYNISVKDDKGCTASITKTIIEPLALMVTKTVTQQKCFDVCDGEIKLSVSGGTAPYTYKWSSGNYGNVSTISNLCGDFYRATIVDANGCSVEDATDIITPSEIKITNVPDTVLCVGQIVTYDAGNPGFSYLWTADNGFSKTTQKVQISEDGKYSLKVTNAIGCSVAKTFTVQTSTTLLKANFLVSTYANVGDTIIVVDVSKPTPSKTSWIFDTGTIMVGGNASSSIKQISFNAPGVYNMMMMVNLGQCADAVQKSITILPKDKKKEVNDALGYKDELFTSFKIYPNPTNGEFKTVIKLSQKMDIKISMYGFGGNLVIAPQTYSNNDNFEINFNERGIPPGIYVLTLEAGNQVETLKIIKI</sequence>
<gene>
    <name evidence="2" type="ORF">H7U22_21005</name>
</gene>
<reference evidence="2 3" key="1">
    <citation type="submission" date="2020-08" db="EMBL/GenBank/DDBJ databases">
        <authorList>
            <person name="Sun Q."/>
            <person name="Inoue M."/>
        </authorList>
    </citation>
    <scope>NUCLEOTIDE SEQUENCE [LARGE SCALE GENOMIC DNA]</scope>
    <source>
        <strain evidence="2 3">CCM 8938</strain>
    </source>
</reference>
<name>A0ABR7KXR0_9SPHI</name>
<evidence type="ECO:0000259" key="1">
    <source>
        <dbReference type="Pfam" id="PF18962"/>
    </source>
</evidence>
<dbReference type="InterPro" id="IPR025667">
    <property type="entry name" value="SprB_repeat"/>
</dbReference>
<dbReference type="RefSeq" id="WP_187073325.1">
    <property type="nucleotide sequence ID" value="NZ_JACRYL010000029.1"/>
</dbReference>
<organism evidence="2 3">
    <name type="scientific">Pedobacter fastidiosus</name>
    <dbReference type="NCBI Taxonomy" id="2765361"/>
    <lineage>
        <taxon>Bacteria</taxon>
        <taxon>Pseudomonadati</taxon>
        <taxon>Bacteroidota</taxon>
        <taxon>Sphingobacteriia</taxon>
        <taxon>Sphingobacteriales</taxon>
        <taxon>Sphingobacteriaceae</taxon>
        <taxon>Pedobacter</taxon>
    </lineage>
</organism>
<dbReference type="Gene3D" id="2.60.40.10">
    <property type="entry name" value="Immunoglobulins"/>
    <property type="match status" value="1"/>
</dbReference>
<dbReference type="Pfam" id="PF13573">
    <property type="entry name" value="SprB"/>
    <property type="match status" value="12"/>
</dbReference>
<dbReference type="EMBL" id="JACRYL010000029">
    <property type="protein sequence ID" value="MBC6112909.1"/>
    <property type="molecule type" value="Genomic_DNA"/>
</dbReference>
<dbReference type="Proteomes" id="UP000652755">
    <property type="component" value="Unassembled WGS sequence"/>
</dbReference>
<dbReference type="Gene3D" id="2.60.40.740">
    <property type="match status" value="3"/>
</dbReference>
<dbReference type="NCBIfam" id="TIGR04183">
    <property type="entry name" value="Por_Secre_tail"/>
    <property type="match status" value="1"/>
</dbReference>
<feature type="domain" description="Secretion system C-terminal sorting" evidence="1">
    <location>
        <begin position="2233"/>
        <end position="2308"/>
    </location>
</feature>
<protein>
    <submittedName>
        <fullName evidence="2">T9SS type A sorting domain-containing protein</fullName>
    </submittedName>
</protein>
<dbReference type="InterPro" id="IPR026444">
    <property type="entry name" value="Secre_tail"/>
</dbReference>
<evidence type="ECO:0000313" key="2">
    <source>
        <dbReference type="EMBL" id="MBC6112909.1"/>
    </source>
</evidence>
<dbReference type="Pfam" id="PF18962">
    <property type="entry name" value="Por_Secre_tail"/>
    <property type="match status" value="1"/>
</dbReference>
<evidence type="ECO:0000313" key="3">
    <source>
        <dbReference type="Proteomes" id="UP000652755"/>
    </source>
</evidence>